<evidence type="ECO:0000313" key="3">
    <source>
        <dbReference type="EMBL" id="CAD8237181.1"/>
    </source>
</evidence>
<accession>A0A7R9TJ72</accession>
<evidence type="ECO:0000256" key="1">
    <source>
        <dbReference type="SAM" id="Coils"/>
    </source>
</evidence>
<dbReference type="GO" id="GO:0006325">
    <property type="term" value="P:chromatin organization"/>
    <property type="evidence" value="ECO:0007669"/>
    <property type="project" value="TreeGrafter"/>
</dbReference>
<dbReference type="Pfam" id="PF04921">
    <property type="entry name" value="XAP5"/>
    <property type="match status" value="1"/>
</dbReference>
<dbReference type="PANTHER" id="PTHR12722">
    <property type="entry name" value="XAP-5 PROTEIN-RELATED"/>
    <property type="match status" value="1"/>
</dbReference>
<dbReference type="AlphaFoldDB" id="A0A7R9TJ72"/>
<reference evidence="3" key="1">
    <citation type="submission" date="2021-01" db="EMBL/GenBank/DDBJ databases">
        <authorList>
            <person name="Corre E."/>
            <person name="Pelletier E."/>
            <person name="Niang G."/>
            <person name="Scheremetjew M."/>
            <person name="Finn R."/>
            <person name="Kale V."/>
            <person name="Holt S."/>
            <person name="Cochrane G."/>
            <person name="Meng A."/>
            <person name="Brown T."/>
            <person name="Cohen L."/>
        </authorList>
    </citation>
    <scope>NUCLEOTIDE SEQUENCE</scope>
    <source>
        <strain evidence="3">RCC1614</strain>
    </source>
</reference>
<dbReference type="GO" id="GO:0005634">
    <property type="term" value="C:nucleus"/>
    <property type="evidence" value="ECO:0007669"/>
    <property type="project" value="InterPro"/>
</dbReference>
<dbReference type="EMBL" id="HBDY01007545">
    <property type="protein sequence ID" value="CAD8237181.1"/>
    <property type="molecule type" value="Transcribed_RNA"/>
</dbReference>
<dbReference type="InterPro" id="IPR048337">
    <property type="entry name" value="FAM50A/XAP5_C"/>
</dbReference>
<organism evidence="3">
    <name type="scientific">Micromonas pusilla</name>
    <name type="common">Picoplanktonic green alga</name>
    <name type="synonym">Chromulina pusilla</name>
    <dbReference type="NCBI Taxonomy" id="38833"/>
    <lineage>
        <taxon>Eukaryota</taxon>
        <taxon>Viridiplantae</taxon>
        <taxon>Chlorophyta</taxon>
        <taxon>Mamiellophyceae</taxon>
        <taxon>Mamiellales</taxon>
        <taxon>Mamiellaceae</taxon>
        <taxon>Micromonas</taxon>
    </lineage>
</organism>
<gene>
    <name evidence="3" type="ORF">MPUS1402_LOCUS5554</name>
</gene>
<evidence type="ECO:0000259" key="2">
    <source>
        <dbReference type="Pfam" id="PF04921"/>
    </source>
</evidence>
<keyword evidence="1" id="KW-0175">Coiled coil</keyword>
<proteinExistence type="predicted"/>
<feature type="domain" description="FAM50A/XAP5 C-terminal" evidence="2">
    <location>
        <begin position="190"/>
        <end position="330"/>
    </location>
</feature>
<sequence>MSYGGGYVGNGADAMKIRKYEEQRKKAMEDAEKEKSALASESAKSRIVNFSAGKSEVIENAFKNESVGLQTKAQFAEKRANIERELEEEAAARAKATEAAELKSKDRKRKKAKKEMTAKLSFADDELDEENEDECFLPAAKKAGKFATVGKDPGVQTHFLPDKDREMSERDVREKLKAEFIAQQEEIKKEKLEITFSYWDGGGHRRKIEVLKGDTIGIFLGKARELLSKEFRELRHESTDGLMYIKEDLILPHTATFYDFIVNKVRGKSGPLFHFGVHDDVRLKGGANIEKEDSHAGKIIHRTWYDKNKHIFPASRWEQYDPLRPVESYTIYGGEKGPDRR</sequence>
<name>A0A7R9TJ72_MICPS</name>
<protein>
    <recommendedName>
        <fullName evidence="2">FAM50A/XAP5 C-terminal domain-containing protein</fullName>
    </recommendedName>
</protein>
<dbReference type="PANTHER" id="PTHR12722:SF0">
    <property type="entry name" value="PROTEIN FAM50A"/>
    <property type="match status" value="1"/>
</dbReference>
<dbReference type="InterPro" id="IPR007005">
    <property type="entry name" value="XAP5"/>
</dbReference>
<feature type="coiled-coil region" evidence="1">
    <location>
        <begin position="72"/>
        <end position="133"/>
    </location>
</feature>